<evidence type="ECO:0008006" key="3">
    <source>
        <dbReference type="Google" id="ProtNLM"/>
    </source>
</evidence>
<reference evidence="1 2" key="1">
    <citation type="journal article" date="2006" name="Int. J. Syst. Evol. Microbiol.">
        <title>Dyella yeojuensis sp. nov., isolated from greenhouse soil in Korea.</title>
        <authorList>
            <person name="Kim B.Y."/>
            <person name="Weon H.Y."/>
            <person name="Lee K.H."/>
            <person name="Seok S.J."/>
            <person name="Kwon S.W."/>
            <person name="Go S.J."/>
            <person name="Stackebrandt E."/>
        </authorList>
    </citation>
    <scope>NUCLEOTIDE SEQUENCE [LARGE SCALE GENOMIC DNA]</scope>
    <source>
        <strain evidence="1 2">DSM 17673</strain>
    </source>
</reference>
<dbReference type="Gene3D" id="3.40.50.450">
    <property type="match status" value="1"/>
</dbReference>
<accession>A0A7X5QUS6</accession>
<sequence>MVNTTCPIWGATAIPIDVGGRDGVAVDSPRAGGEFFISGTANAMLANLDDKEKVLLTSWLVGQHRLGVIRPEIFSETLEDLKSWSFPAVHERADGLLRYLASRSELLGTVVMFCAPEKASKPDDGNALMAWTASRKLSEVITLAEYAHTEKWIEHRVEKPRTLGEVSYTHELMLRPPGYARLAALDGSGAASSQAFVAMWFDPSMSEAYEKGIAPAIRDAGYEPMRIDKKNHNNKIDDEIIAEIRRSRFVVADFTQGDSGARGGVYYEAGYAHGLNMPVIFTCRFDALNNVHFDTRQYNHIAWKDIDALKNQLAQRISATIGDGPKRKA</sequence>
<organism evidence="1 2">
    <name type="scientific">Luteibacter yeojuensis</name>
    <dbReference type="NCBI Taxonomy" id="345309"/>
    <lineage>
        <taxon>Bacteria</taxon>
        <taxon>Pseudomonadati</taxon>
        <taxon>Pseudomonadota</taxon>
        <taxon>Gammaproteobacteria</taxon>
        <taxon>Lysobacterales</taxon>
        <taxon>Rhodanobacteraceae</taxon>
        <taxon>Luteibacter</taxon>
    </lineage>
</organism>
<gene>
    <name evidence="1" type="ORF">HBF32_09505</name>
</gene>
<dbReference type="AlphaFoldDB" id="A0A7X5QUS6"/>
<dbReference type="EMBL" id="JAAQTL010000001">
    <property type="protein sequence ID" value="NID15690.1"/>
    <property type="molecule type" value="Genomic_DNA"/>
</dbReference>
<comment type="caution">
    <text evidence="1">The sequence shown here is derived from an EMBL/GenBank/DDBJ whole genome shotgun (WGS) entry which is preliminary data.</text>
</comment>
<dbReference type="Proteomes" id="UP000518878">
    <property type="component" value="Unassembled WGS sequence"/>
</dbReference>
<proteinExistence type="predicted"/>
<protein>
    <recommendedName>
        <fullName evidence="3">Nucleoside 2-deoxyribosyltransferase</fullName>
    </recommendedName>
</protein>
<keyword evidence="2" id="KW-1185">Reference proteome</keyword>
<dbReference type="RefSeq" id="WP_166699399.1">
    <property type="nucleotide sequence ID" value="NZ_JAAQTL010000001.1"/>
</dbReference>
<evidence type="ECO:0000313" key="2">
    <source>
        <dbReference type="Proteomes" id="UP000518878"/>
    </source>
</evidence>
<evidence type="ECO:0000313" key="1">
    <source>
        <dbReference type="EMBL" id="NID15690.1"/>
    </source>
</evidence>
<name>A0A7X5QUS6_9GAMM</name>